<reference evidence="2 3" key="1">
    <citation type="submission" date="2021-01" db="EMBL/GenBank/DDBJ databases">
        <title>Sequencing the genomes of 1000 actinobacteria strains.</title>
        <authorList>
            <person name="Klenk H.-P."/>
        </authorList>
    </citation>
    <scope>NUCLEOTIDE SEQUENCE [LARGE SCALE GENOMIC DNA]</scope>
    <source>
        <strain evidence="2 3">DSM 100204</strain>
    </source>
</reference>
<evidence type="ECO:0000313" key="3">
    <source>
        <dbReference type="Proteomes" id="UP000764837"/>
    </source>
</evidence>
<dbReference type="Proteomes" id="UP000764837">
    <property type="component" value="Unassembled WGS sequence"/>
</dbReference>
<evidence type="ECO:0000313" key="2">
    <source>
        <dbReference type="EMBL" id="MBM7489909.1"/>
    </source>
</evidence>
<dbReference type="InterPro" id="IPR019953">
    <property type="entry name" value="OHR"/>
</dbReference>
<proteinExistence type="inferred from homology"/>
<dbReference type="Gene3D" id="3.30.300.20">
    <property type="match status" value="1"/>
</dbReference>
<keyword evidence="3" id="KW-1185">Reference proteome</keyword>
<dbReference type="InterPro" id="IPR015946">
    <property type="entry name" value="KH_dom-like_a/b"/>
</dbReference>
<comment type="caution">
    <text evidence="2">The sequence shown here is derived from an EMBL/GenBank/DDBJ whole genome shotgun (WGS) entry which is preliminary data.</text>
</comment>
<sequence length="146" mass="14854">MTIMQVLYTASATASGDGRDGHVETSDGTFTLDLAVPKEMGGAGGAANPEQLFAAGYAACFHGALRLVARRAKADVTGSVVGAEVGIGPNGSGGFGLTVQLVVDLPAVPRDAAEQLVEQAHQVCPYSNATRGNIDVTLTVRETLPA</sequence>
<dbReference type="Gene3D" id="2.20.25.10">
    <property type="match status" value="1"/>
</dbReference>
<protein>
    <submittedName>
        <fullName evidence="2">Ohr subfamily peroxiredoxin</fullName>
    </submittedName>
</protein>
<dbReference type="EMBL" id="JAFBBP010000001">
    <property type="protein sequence ID" value="MBM7489909.1"/>
    <property type="molecule type" value="Genomic_DNA"/>
</dbReference>
<comment type="similarity">
    <text evidence="1">Belongs to the OsmC/Ohr family.</text>
</comment>
<name>A0ABS2LPS6_9ACTN</name>
<organism evidence="2 3">
    <name type="scientific">Micromonospora luteifusca</name>
    <dbReference type="NCBI Taxonomy" id="709860"/>
    <lineage>
        <taxon>Bacteria</taxon>
        <taxon>Bacillati</taxon>
        <taxon>Actinomycetota</taxon>
        <taxon>Actinomycetes</taxon>
        <taxon>Micromonosporales</taxon>
        <taxon>Micromonosporaceae</taxon>
        <taxon>Micromonospora</taxon>
    </lineage>
</organism>
<dbReference type="PANTHER" id="PTHR33797:SF2">
    <property type="entry name" value="ORGANIC HYDROPEROXIDE RESISTANCE PROTEIN-LIKE"/>
    <property type="match status" value="1"/>
</dbReference>
<dbReference type="Pfam" id="PF02566">
    <property type="entry name" value="OsmC"/>
    <property type="match status" value="1"/>
</dbReference>
<dbReference type="NCBIfam" id="TIGR03561">
    <property type="entry name" value="organ_hyd_perox"/>
    <property type="match status" value="1"/>
</dbReference>
<dbReference type="InterPro" id="IPR003718">
    <property type="entry name" value="OsmC/Ohr_fam"/>
</dbReference>
<gene>
    <name evidence="2" type="ORF">JOD64_001131</name>
</gene>
<dbReference type="PANTHER" id="PTHR33797">
    <property type="entry name" value="ORGANIC HYDROPEROXIDE RESISTANCE PROTEIN-LIKE"/>
    <property type="match status" value="1"/>
</dbReference>
<accession>A0ABS2LPS6</accession>
<evidence type="ECO:0000256" key="1">
    <source>
        <dbReference type="ARBA" id="ARBA00007378"/>
    </source>
</evidence>
<dbReference type="InterPro" id="IPR036102">
    <property type="entry name" value="OsmC/Ohrsf"/>
</dbReference>
<dbReference type="SUPFAM" id="SSF82784">
    <property type="entry name" value="OsmC-like"/>
    <property type="match status" value="1"/>
</dbReference>